<evidence type="ECO:0000256" key="3">
    <source>
        <dbReference type="SAM" id="MobiDB-lite"/>
    </source>
</evidence>
<keyword evidence="2" id="KW-0963">Cytoplasm</keyword>
<dbReference type="PANTHER" id="PTHR12269:SF1">
    <property type="entry name" value="EUKARYOTIC TRANSLATION INITIATION FACTOR 4E TRANSPORTER"/>
    <property type="match status" value="1"/>
</dbReference>
<feature type="compositionally biased region" description="Basic and acidic residues" evidence="3">
    <location>
        <begin position="303"/>
        <end position="319"/>
    </location>
</feature>
<feature type="region of interest" description="Disordered" evidence="3">
    <location>
        <begin position="179"/>
        <end position="219"/>
    </location>
</feature>
<dbReference type="PANTHER" id="PTHR12269">
    <property type="entry name" value="EUKARYOTIC TRANSLATION INITIATION FACTOR 4E TRANSPORTER"/>
    <property type="match status" value="1"/>
</dbReference>
<gene>
    <name evidence="5" type="primary">LOC106471904</name>
</gene>
<dbReference type="Pfam" id="PF10477">
    <property type="entry name" value="EIF4E-T"/>
    <property type="match status" value="1"/>
</dbReference>
<feature type="region of interest" description="Disordered" evidence="3">
    <location>
        <begin position="656"/>
        <end position="700"/>
    </location>
</feature>
<name>A0ABM1TK22_LIMPO</name>
<proteinExistence type="predicted"/>
<sequence>MIVLCDSRIFESILLTQLRNIMAVVQQSMRLLHSNIIKEIEQQQLLSGGDKNRVPICYETSRPSSRGPVKSSMIPKPLPEYQYTKKELLQISKFPLAKKRPECLDPEFNNSFGLWNPLNWSSTIRHYEQSLREVLRLKCEKSCNTGVFYRRRTPAPKQRILNPQRKGFGASCRVSQQVSLSKRSGSPLEPKESLTTIPPKSSRRTGSVREVAHDKDQWGRDKDLHEKDYRYNKYIGERGYSFDQDNKENESLYSSQYGQFGEHGERFGRGRSDGYVPEEEPEWFVEGPASQSETVELVGMDEFKQEKKNKEGRQSKDSPEMMVTEEVQRESETVEVKTEEESESKQTSPSFDINELFKSDFLSKLIPNGILDEPLVSQGVASSRFSQWFQRDSPAHISLGSCSNSRRSSFQDELVAHVLCDALGIRDSVSPTSLKPLHGEDSFPSVSPVLPQNYGQERFIHQQLQQDGNKSILELLQVASINLGSYLNGESDKVKEYEKMRNVEELEADLKKLVFGQNREEEQGNNALNKLLNQIIQDRESPIMMNISQMEKMQACGSDLLSNLMRGDTPTPPLLPNVTPAITPSHIPSSTSPQLPLVECGDLMSLLKGGTSHSDMQNAQALIDEKQQTEFLSSLQKNPPQQQPQRSHVQSLEIPTVSSGLGPDQSSLPYTGQGHISPIVFGQQPPLSHAPAPIHPPQLSRNTSTLLVQPAPVLPRVPSPQELAVHTQSILQNALIKRKLEEQKKNFIQQQKAQGKSSTSVSSVMNKPATVRGTLPKRPSPTMAAFTPTSVMRKMQTEKNEKGRGSVKKTTQPDADTTKRNNTGPGITSVPTVTVNSDTTEPGLCPTQVQGNNIANGGECPKQQQKPTKGGVTTSNHTIPGPGRPIVKGSTGQGTAGDHFGRGGGRTVAQESAAKLIEQQCILQRQQAQAFLAVQRQLNTSLMPPTTFGMGPTGLNASLVRPGSFGLGPNLNLILLRNIVQNSLNNPNNRGPWSLNYLAYLLALQQQRGLDIRQLQALAHARGIHPLSYQQLQLLHSWNQAAMVSGTPNMNPMSTGGCYGNLASSGRPGLIPIQGPSNQQSPVNLAKWFGSDVLKQKMPDMPPVFQQRAYLAEELERQQLAATIKY</sequence>
<evidence type="ECO:0000313" key="4">
    <source>
        <dbReference type="Proteomes" id="UP000694941"/>
    </source>
</evidence>
<feature type="region of interest" description="Disordered" evidence="3">
    <location>
        <begin position="792"/>
        <end position="906"/>
    </location>
</feature>
<keyword evidence="4" id="KW-1185">Reference proteome</keyword>
<dbReference type="Proteomes" id="UP000694941">
    <property type="component" value="Unplaced"/>
</dbReference>
<evidence type="ECO:0000256" key="2">
    <source>
        <dbReference type="ARBA" id="ARBA00022490"/>
    </source>
</evidence>
<reference evidence="5" key="1">
    <citation type="submission" date="2025-08" db="UniProtKB">
        <authorList>
            <consortium name="RefSeq"/>
        </authorList>
    </citation>
    <scope>IDENTIFICATION</scope>
    <source>
        <tissue evidence="5">Muscle</tissue>
    </source>
</reference>
<feature type="compositionally biased region" description="Basic and acidic residues" evidence="3">
    <location>
        <begin position="210"/>
        <end position="219"/>
    </location>
</feature>
<feature type="compositionally biased region" description="Basic and acidic residues" evidence="3">
    <location>
        <begin position="326"/>
        <end position="339"/>
    </location>
</feature>
<dbReference type="RefSeq" id="XP_022256228.1">
    <property type="nucleotide sequence ID" value="XM_022400520.1"/>
</dbReference>
<feature type="region of interest" description="Disordered" evidence="3">
    <location>
        <begin position="303"/>
        <end position="350"/>
    </location>
</feature>
<accession>A0ABM1TK22</accession>
<comment type="subcellular location">
    <subcellularLocation>
        <location evidence="1">Cytoplasm</location>
    </subcellularLocation>
</comment>
<organism evidence="4 5">
    <name type="scientific">Limulus polyphemus</name>
    <name type="common">Atlantic horseshoe crab</name>
    <dbReference type="NCBI Taxonomy" id="6850"/>
    <lineage>
        <taxon>Eukaryota</taxon>
        <taxon>Metazoa</taxon>
        <taxon>Ecdysozoa</taxon>
        <taxon>Arthropoda</taxon>
        <taxon>Chelicerata</taxon>
        <taxon>Merostomata</taxon>
        <taxon>Xiphosura</taxon>
        <taxon>Limulidae</taxon>
        <taxon>Limulus</taxon>
    </lineage>
</organism>
<feature type="compositionally biased region" description="Polar residues" evidence="3">
    <location>
        <begin position="656"/>
        <end position="670"/>
    </location>
</feature>
<feature type="compositionally biased region" description="Polar residues" evidence="3">
    <location>
        <begin position="862"/>
        <end position="878"/>
    </location>
</feature>
<protein>
    <submittedName>
        <fullName evidence="5">Eukaryotic translation initiation factor 4E transporter-like isoform X1</fullName>
    </submittedName>
</protein>
<dbReference type="GeneID" id="106471904"/>
<feature type="compositionally biased region" description="Basic and acidic residues" evidence="3">
    <location>
        <begin position="795"/>
        <end position="804"/>
    </location>
</feature>
<evidence type="ECO:0000313" key="5">
    <source>
        <dbReference type="RefSeq" id="XP_022256228.1"/>
    </source>
</evidence>
<evidence type="ECO:0000256" key="1">
    <source>
        <dbReference type="ARBA" id="ARBA00004496"/>
    </source>
</evidence>
<dbReference type="InterPro" id="IPR018862">
    <property type="entry name" value="eIF4E-T"/>
</dbReference>
<feature type="compositionally biased region" description="Polar residues" evidence="3">
    <location>
        <begin position="808"/>
        <end position="840"/>
    </location>
</feature>